<evidence type="ECO:0000313" key="7">
    <source>
        <dbReference type="EMBL" id="EKE76690.1"/>
    </source>
</evidence>
<dbReference type="PANTHER" id="PTHR21392">
    <property type="entry name" value="TRNA-URIDINE AMINOCARBOXYPROPYLTRANSFERASE 2"/>
    <property type="match status" value="1"/>
</dbReference>
<evidence type="ECO:0000256" key="3">
    <source>
        <dbReference type="ARBA" id="ARBA00022691"/>
    </source>
</evidence>
<evidence type="ECO:0000256" key="4">
    <source>
        <dbReference type="ARBA" id="ARBA00022694"/>
    </source>
</evidence>
<proteinExistence type="inferred from homology"/>
<dbReference type="EMBL" id="AMRI01000004">
    <property type="protein sequence ID" value="EKE76690.1"/>
    <property type="molecule type" value="Genomic_DNA"/>
</dbReference>
<dbReference type="eggNOG" id="COG3148">
    <property type="taxonomic scope" value="Bacteria"/>
</dbReference>
<gene>
    <name evidence="7" type="ORF">B3C1_03815</name>
</gene>
<dbReference type="GO" id="GO:0008033">
    <property type="term" value="P:tRNA processing"/>
    <property type="evidence" value="ECO:0007669"/>
    <property type="project" value="UniProtKB-KW"/>
</dbReference>
<evidence type="ECO:0000313" key="8">
    <source>
        <dbReference type="Proteomes" id="UP000006755"/>
    </source>
</evidence>
<evidence type="ECO:0000256" key="5">
    <source>
        <dbReference type="ARBA" id="ARBA00034489"/>
    </source>
</evidence>
<evidence type="ECO:0000256" key="2">
    <source>
        <dbReference type="ARBA" id="ARBA00022679"/>
    </source>
</evidence>
<name>K2KHG7_9GAMM</name>
<dbReference type="Pfam" id="PF03942">
    <property type="entry name" value="DTW"/>
    <property type="match status" value="1"/>
</dbReference>
<comment type="similarity">
    <text evidence="5">Belongs to the TDD superfamily. DTWD2 family.</text>
</comment>
<keyword evidence="4" id="KW-0819">tRNA processing</keyword>
<reference evidence="7 8" key="1">
    <citation type="journal article" date="2012" name="J. Bacteriol.">
        <title>Genome Sequence of Gallaecimonas xiamenensis Type Strain 3-C-1.</title>
        <authorList>
            <person name="Lai Q."/>
            <person name="Wang L."/>
            <person name="Wang W."/>
            <person name="Shao Z."/>
        </authorList>
    </citation>
    <scope>NUCLEOTIDE SEQUENCE [LARGE SCALE GENOMIC DNA]</scope>
    <source>
        <strain evidence="7 8">3-C-1</strain>
    </source>
</reference>
<dbReference type="Proteomes" id="UP000006755">
    <property type="component" value="Unassembled WGS sequence"/>
</dbReference>
<dbReference type="EC" id="2.5.1.25" evidence="1"/>
<dbReference type="InterPro" id="IPR005636">
    <property type="entry name" value="DTW"/>
</dbReference>
<sequence>MARTAVTLIQFPGEEKHPLGTAALVERSLVNCQLLRTEVVTELQARPGAVVLFPGPGSCCLTELASPPEELVVIDGTWRKALRLYEQSPALQALPKVHLPLADQSRYLLRRSRKTGALSTVEAVMAALAIIEPQLELGPLNQAFEGLIARALDRLPAEVRAQYQ</sequence>
<organism evidence="7 8">
    <name type="scientific">Gallaecimonas xiamenensis 3-C-1</name>
    <dbReference type="NCBI Taxonomy" id="745411"/>
    <lineage>
        <taxon>Bacteria</taxon>
        <taxon>Pseudomonadati</taxon>
        <taxon>Pseudomonadota</taxon>
        <taxon>Gammaproteobacteria</taxon>
        <taxon>Enterobacterales</taxon>
        <taxon>Gallaecimonadaceae</taxon>
        <taxon>Gallaecimonas</taxon>
    </lineage>
</organism>
<dbReference type="InterPro" id="IPR039262">
    <property type="entry name" value="DTWD2/TAPT"/>
</dbReference>
<keyword evidence="2" id="KW-0808">Transferase</keyword>
<dbReference type="STRING" id="745411.B3C1_03815"/>
<keyword evidence="8" id="KW-1185">Reference proteome</keyword>
<dbReference type="PANTHER" id="PTHR21392:SF0">
    <property type="entry name" value="TRNA-URIDINE AMINOCARBOXYPROPYLTRANSFERASE 2"/>
    <property type="match status" value="1"/>
</dbReference>
<dbReference type="SMART" id="SM01144">
    <property type="entry name" value="DTW"/>
    <property type="match status" value="1"/>
</dbReference>
<dbReference type="PATRIC" id="fig|745411.4.peg.752"/>
<dbReference type="AlphaFoldDB" id="K2KHG7"/>
<dbReference type="GO" id="GO:0016432">
    <property type="term" value="F:tRNA-uridine aminocarboxypropyltransferase activity"/>
    <property type="evidence" value="ECO:0007669"/>
    <property type="project" value="UniProtKB-EC"/>
</dbReference>
<accession>K2KHG7</accession>
<evidence type="ECO:0000256" key="1">
    <source>
        <dbReference type="ARBA" id="ARBA00012386"/>
    </source>
</evidence>
<keyword evidence="3" id="KW-0949">S-adenosyl-L-methionine</keyword>
<feature type="domain" description="DTW" evidence="6">
    <location>
        <begin position="1"/>
        <end position="156"/>
    </location>
</feature>
<protein>
    <recommendedName>
        <fullName evidence="1">tRNA-uridine aminocarboxypropyltransferase</fullName>
        <ecNumber evidence="1">2.5.1.25</ecNumber>
    </recommendedName>
</protein>
<comment type="caution">
    <text evidence="7">The sequence shown here is derived from an EMBL/GenBank/DDBJ whole genome shotgun (WGS) entry which is preliminary data.</text>
</comment>
<evidence type="ECO:0000259" key="6">
    <source>
        <dbReference type="SMART" id="SM01144"/>
    </source>
</evidence>